<feature type="transmembrane region" description="Helical" evidence="1">
    <location>
        <begin position="159"/>
        <end position="176"/>
    </location>
</feature>
<dbReference type="Proteomes" id="UP000034911">
    <property type="component" value="Unassembled WGS sequence"/>
</dbReference>
<feature type="transmembrane region" description="Helical" evidence="1">
    <location>
        <begin position="12"/>
        <end position="32"/>
    </location>
</feature>
<evidence type="ECO:0000256" key="1">
    <source>
        <dbReference type="SAM" id="Phobius"/>
    </source>
</evidence>
<evidence type="ECO:0000313" key="3">
    <source>
        <dbReference type="Proteomes" id="UP000034911"/>
    </source>
</evidence>
<evidence type="ECO:0000313" key="2">
    <source>
        <dbReference type="EMBL" id="KKU13747.1"/>
    </source>
</evidence>
<comment type="caution">
    <text evidence="2">The sequence shown here is derived from an EMBL/GenBank/DDBJ whole genome shotgun (WGS) entry which is preliminary data.</text>
</comment>
<keyword evidence="1" id="KW-0472">Membrane</keyword>
<keyword evidence="1" id="KW-0812">Transmembrane</keyword>
<feature type="transmembrane region" description="Helical" evidence="1">
    <location>
        <begin position="68"/>
        <end position="92"/>
    </location>
</feature>
<reference evidence="2 3" key="1">
    <citation type="journal article" date="2015" name="Nature">
        <title>rRNA introns, odd ribosomes, and small enigmatic genomes across a large radiation of phyla.</title>
        <authorList>
            <person name="Brown C.T."/>
            <person name="Hug L.A."/>
            <person name="Thomas B.C."/>
            <person name="Sharon I."/>
            <person name="Castelle C.J."/>
            <person name="Singh A."/>
            <person name="Wilkins M.J."/>
            <person name="Williams K.H."/>
            <person name="Banfield J.F."/>
        </authorList>
    </citation>
    <scope>NUCLEOTIDE SEQUENCE [LARGE SCALE GENOMIC DNA]</scope>
</reference>
<dbReference type="AlphaFoldDB" id="A0A0G1N075"/>
<organism evidence="2 3">
    <name type="scientific">Candidatus Magasanikbacteria bacterium GW2011_GWC2_45_8</name>
    <dbReference type="NCBI Taxonomy" id="1619050"/>
    <lineage>
        <taxon>Bacteria</taxon>
        <taxon>Candidatus Magasanikiibacteriota</taxon>
    </lineage>
</organism>
<gene>
    <name evidence="2" type="ORF">UX20_C0014G0006</name>
</gene>
<sequence length="207" mass="24324">MLYAKRIHDFSWSFYFPWILGAYASLFLFMFLDRPLLRDVWFVSVTICSVLYWYRLEKWAHAPSEQETRVCALAAFWLALGLAAGGITLYAWQIFVGQSAWILAFWVFMLIGTTTITMLKLKYKNSAPEFFLHSAVLMLIAFELFWVVGFTTLGFASKGYLWASGVWYSWWLFILIQQKNIKTTHVLKGTGILFLSWSIVFFFTRWF</sequence>
<dbReference type="STRING" id="1619050.UX20_C0014G0006"/>
<protein>
    <submittedName>
        <fullName evidence="2">Uncharacterized protein</fullName>
    </submittedName>
</protein>
<proteinExistence type="predicted"/>
<name>A0A0G1N075_9BACT</name>
<dbReference type="EMBL" id="LCLH01000014">
    <property type="protein sequence ID" value="KKU13747.1"/>
    <property type="molecule type" value="Genomic_DNA"/>
</dbReference>
<feature type="transmembrane region" description="Helical" evidence="1">
    <location>
        <begin position="131"/>
        <end position="153"/>
    </location>
</feature>
<feature type="transmembrane region" description="Helical" evidence="1">
    <location>
        <begin position="98"/>
        <end position="119"/>
    </location>
</feature>
<feature type="transmembrane region" description="Helical" evidence="1">
    <location>
        <begin position="185"/>
        <end position="204"/>
    </location>
</feature>
<feature type="transmembrane region" description="Helical" evidence="1">
    <location>
        <begin position="38"/>
        <end position="56"/>
    </location>
</feature>
<accession>A0A0G1N075</accession>
<keyword evidence="1" id="KW-1133">Transmembrane helix</keyword>